<keyword evidence="1" id="KW-0472">Membrane</keyword>
<keyword evidence="3" id="KW-1185">Reference proteome</keyword>
<feature type="transmembrane region" description="Helical" evidence="1">
    <location>
        <begin position="27"/>
        <end position="44"/>
    </location>
</feature>
<evidence type="ECO:0000313" key="3">
    <source>
        <dbReference type="Proteomes" id="UP000198582"/>
    </source>
</evidence>
<evidence type="ECO:0000313" key="2">
    <source>
        <dbReference type="EMBL" id="SEP26273.1"/>
    </source>
</evidence>
<dbReference type="PROSITE" id="PS51365">
    <property type="entry name" value="RENAL_DIPEPTIDASE_2"/>
    <property type="match status" value="1"/>
</dbReference>
<dbReference type="AlphaFoldDB" id="A0A1H8WFI8"/>
<dbReference type="InterPro" id="IPR008257">
    <property type="entry name" value="Pept_M19"/>
</dbReference>
<dbReference type="EMBL" id="FOEF01000005">
    <property type="protein sequence ID" value="SEP26273.1"/>
    <property type="molecule type" value="Genomic_DNA"/>
</dbReference>
<evidence type="ECO:0000256" key="1">
    <source>
        <dbReference type="SAM" id="Phobius"/>
    </source>
</evidence>
<proteinExistence type="predicted"/>
<keyword evidence="1" id="KW-0812">Transmembrane</keyword>
<accession>A0A1H8WFI8</accession>
<reference evidence="2 3" key="1">
    <citation type="submission" date="2016-10" db="EMBL/GenBank/DDBJ databases">
        <authorList>
            <person name="de Groot N.N."/>
        </authorList>
    </citation>
    <scope>NUCLEOTIDE SEQUENCE [LARGE SCALE GENOMIC DNA]</scope>
    <source>
        <strain evidence="2 3">DSM 44993</strain>
    </source>
</reference>
<dbReference type="GO" id="GO:0006508">
    <property type="term" value="P:proteolysis"/>
    <property type="evidence" value="ECO:0007669"/>
    <property type="project" value="InterPro"/>
</dbReference>
<dbReference type="STRING" id="394193.SAMN04489732_105137"/>
<organism evidence="2 3">
    <name type="scientific">Amycolatopsis saalfeldensis</name>
    <dbReference type="NCBI Taxonomy" id="394193"/>
    <lineage>
        <taxon>Bacteria</taxon>
        <taxon>Bacillati</taxon>
        <taxon>Actinomycetota</taxon>
        <taxon>Actinomycetes</taxon>
        <taxon>Pseudonocardiales</taxon>
        <taxon>Pseudonocardiaceae</taxon>
        <taxon>Amycolatopsis</taxon>
    </lineage>
</organism>
<dbReference type="SUPFAM" id="SSF51556">
    <property type="entry name" value="Metallo-dependent hydrolases"/>
    <property type="match status" value="1"/>
</dbReference>
<dbReference type="Proteomes" id="UP000198582">
    <property type="component" value="Unassembled WGS sequence"/>
</dbReference>
<dbReference type="PANTHER" id="PTHR10443">
    <property type="entry name" value="MICROSOMAL DIPEPTIDASE"/>
    <property type="match status" value="1"/>
</dbReference>
<dbReference type="GO" id="GO:0070573">
    <property type="term" value="F:metallodipeptidase activity"/>
    <property type="evidence" value="ECO:0007669"/>
    <property type="project" value="InterPro"/>
</dbReference>
<dbReference type="CDD" id="cd01301">
    <property type="entry name" value="rDP_like"/>
    <property type="match status" value="1"/>
</dbReference>
<name>A0A1H8WFI8_9PSEU</name>
<protein>
    <submittedName>
        <fullName evidence="2">Membrane dipeptidase</fullName>
    </submittedName>
</protein>
<dbReference type="InterPro" id="IPR032466">
    <property type="entry name" value="Metal_Hydrolase"/>
</dbReference>
<sequence length="469" mass="49877">MACELCGQEVRVRLYSVTHAIRLRRRWLGVSGAGLVVLGLALFGPFGPGLVLLDTAGLAVLSACAAAVGFAQAHGPATPQPPATRTSRVEGMTSGALERATNLLDTTILADGHNDLAWELRSQAGPNPVEAAAALDLTVRQPSLQTDFPKLAQGKLGLQFWSVYVPCQFEGDSAVTAVLEQVELVHQLAERYPDRLRLVDTAAQAEAAFADGRIASLLGAEGGHSIAESLGVLRSLRRLGVRYMTLTHNLNTTWADSGTDEPAHGGLTEFGREVVREMNRIGMLVDLSHVAPSTMRDALKVSSAPVIFSHSSCIAVNNHPRNIPDDVLSQLPANGGVAMVTFVPGFISAAVTAWDEQLKAAMTAAGQNFLDLGQRGRFAEAWDAPPKPTATVADVVAHVEHAREVAGIDHIGLGGDYDGVGTLPDGLEDVSKYPVLFAALMERGWSDEECAKLAGRNTLRVLRDTELTH</sequence>
<keyword evidence="1" id="KW-1133">Transmembrane helix</keyword>
<dbReference type="Gene3D" id="3.20.20.140">
    <property type="entry name" value="Metal-dependent hydrolases"/>
    <property type="match status" value="1"/>
</dbReference>
<dbReference type="PANTHER" id="PTHR10443:SF12">
    <property type="entry name" value="DIPEPTIDASE"/>
    <property type="match status" value="1"/>
</dbReference>
<gene>
    <name evidence="2" type="ORF">SAMN04489732_105137</name>
</gene>
<dbReference type="Pfam" id="PF01244">
    <property type="entry name" value="Peptidase_M19"/>
    <property type="match status" value="1"/>
</dbReference>